<feature type="compositionally biased region" description="Basic and acidic residues" evidence="1">
    <location>
        <begin position="560"/>
        <end position="569"/>
    </location>
</feature>
<proteinExistence type="predicted"/>
<sequence length="569" mass="63705">MLWSIIGHPHQGHSILLGHVPTVHRAIIHVSSPQHALSYKDRSHPQGRWVLPVTRKSHTNPSLEPLNPIQKNTSSREALVNMIRTARIPLLRNRQENGNPRGKTWDPNVFQEAFADFGHVLHPITDRVTHESLMRELEERRISHRTFSYTTPTISRVLANLTSRNPPALLSDNRLVLQLIPNPADKKHHITVNNPRGKQYPRIEMLWDVSDKSDPRFKEIRAFIGQDMADYLLPGHAIDVRVTRREFCKSNARIMENRDVQNFVEVVNSSLVSGALLSAPPSIKLRVPEWFASSAHLHVNDYLQNMSVGTTIPIMYVPVGFEYRQRMSFDISIHPLSFTTSIGGATGGNHGRLSLSLGPISEPDIEGPNRDAAVVNDGVRDMQPDPMAGQTVDATEDFIDSVFNLADLIDETTRDIPDRKDSVLTNSPVTSSPSSSAWAAPRQGVAEHNGEQPNSDLPFIPDDDKSNGIIDERFDEGNISDLDEEEPMQLNDEASLQKTNLRNAADEDPLEPGEDESQIIEEREKPLESVEVFPNLREETEITEPERSREATETIDGEAGDLKVKTAHG</sequence>
<dbReference type="InterPro" id="IPR048401">
    <property type="entry name" value="SLS1_C"/>
</dbReference>
<dbReference type="OrthoDB" id="5392646at2759"/>
<dbReference type="EMBL" id="ML996572">
    <property type="protein sequence ID" value="KAF2758037.1"/>
    <property type="molecule type" value="Genomic_DNA"/>
</dbReference>
<feature type="region of interest" description="Disordered" evidence="1">
    <location>
        <begin position="494"/>
        <end position="569"/>
    </location>
</feature>
<keyword evidence="4" id="KW-1185">Reference proteome</keyword>
<evidence type="ECO:0000313" key="4">
    <source>
        <dbReference type="Proteomes" id="UP000799437"/>
    </source>
</evidence>
<evidence type="ECO:0000313" key="3">
    <source>
        <dbReference type="EMBL" id="KAF2758037.1"/>
    </source>
</evidence>
<name>A0A6A6W8X0_9PEZI</name>
<feature type="domain" description="SLS1 C-terminal" evidence="2">
    <location>
        <begin position="36"/>
        <end position="403"/>
    </location>
</feature>
<organism evidence="3 4">
    <name type="scientific">Pseudovirgaria hyperparasitica</name>
    <dbReference type="NCBI Taxonomy" id="470096"/>
    <lineage>
        <taxon>Eukaryota</taxon>
        <taxon>Fungi</taxon>
        <taxon>Dikarya</taxon>
        <taxon>Ascomycota</taxon>
        <taxon>Pezizomycotina</taxon>
        <taxon>Dothideomycetes</taxon>
        <taxon>Dothideomycetes incertae sedis</taxon>
        <taxon>Acrospermales</taxon>
        <taxon>Acrospermaceae</taxon>
        <taxon>Pseudovirgaria</taxon>
    </lineage>
</organism>
<dbReference type="Proteomes" id="UP000799437">
    <property type="component" value="Unassembled WGS sequence"/>
</dbReference>
<feature type="region of interest" description="Disordered" evidence="1">
    <location>
        <begin position="418"/>
        <end position="471"/>
    </location>
</feature>
<evidence type="ECO:0000259" key="2">
    <source>
        <dbReference type="Pfam" id="PF20778"/>
    </source>
</evidence>
<dbReference type="AlphaFoldDB" id="A0A6A6W8X0"/>
<protein>
    <recommendedName>
        <fullName evidence="2">SLS1 C-terminal domain-containing protein</fullName>
    </recommendedName>
</protein>
<reference evidence="3" key="1">
    <citation type="journal article" date="2020" name="Stud. Mycol.">
        <title>101 Dothideomycetes genomes: a test case for predicting lifestyles and emergence of pathogens.</title>
        <authorList>
            <person name="Haridas S."/>
            <person name="Albert R."/>
            <person name="Binder M."/>
            <person name="Bloem J."/>
            <person name="Labutti K."/>
            <person name="Salamov A."/>
            <person name="Andreopoulos B."/>
            <person name="Baker S."/>
            <person name="Barry K."/>
            <person name="Bills G."/>
            <person name="Bluhm B."/>
            <person name="Cannon C."/>
            <person name="Castanera R."/>
            <person name="Culley D."/>
            <person name="Daum C."/>
            <person name="Ezra D."/>
            <person name="Gonzalez J."/>
            <person name="Henrissat B."/>
            <person name="Kuo A."/>
            <person name="Liang C."/>
            <person name="Lipzen A."/>
            <person name="Lutzoni F."/>
            <person name="Magnuson J."/>
            <person name="Mondo S."/>
            <person name="Nolan M."/>
            <person name="Ohm R."/>
            <person name="Pangilinan J."/>
            <person name="Park H.-J."/>
            <person name="Ramirez L."/>
            <person name="Alfaro M."/>
            <person name="Sun H."/>
            <person name="Tritt A."/>
            <person name="Yoshinaga Y."/>
            <person name="Zwiers L.-H."/>
            <person name="Turgeon B."/>
            <person name="Goodwin S."/>
            <person name="Spatafora J."/>
            <person name="Crous P."/>
            <person name="Grigoriev I."/>
        </authorList>
    </citation>
    <scope>NUCLEOTIDE SEQUENCE</scope>
    <source>
        <strain evidence="3">CBS 121739</strain>
    </source>
</reference>
<evidence type="ECO:0000256" key="1">
    <source>
        <dbReference type="SAM" id="MobiDB-lite"/>
    </source>
</evidence>
<dbReference type="RefSeq" id="XP_033600488.1">
    <property type="nucleotide sequence ID" value="XM_033741184.1"/>
</dbReference>
<dbReference type="GeneID" id="54482238"/>
<feature type="compositionally biased region" description="Basic and acidic residues" evidence="1">
    <location>
        <begin position="462"/>
        <end position="471"/>
    </location>
</feature>
<accession>A0A6A6W8X0</accession>
<gene>
    <name evidence="3" type="ORF">EJ05DRAFT_375240</name>
</gene>
<feature type="compositionally biased region" description="Acidic residues" evidence="1">
    <location>
        <begin position="506"/>
        <end position="519"/>
    </location>
</feature>
<feature type="compositionally biased region" description="Basic and acidic residues" evidence="1">
    <location>
        <begin position="536"/>
        <end position="552"/>
    </location>
</feature>
<feature type="compositionally biased region" description="Low complexity" evidence="1">
    <location>
        <begin position="423"/>
        <end position="436"/>
    </location>
</feature>
<dbReference type="Pfam" id="PF20778">
    <property type="entry name" value="SLS1_C"/>
    <property type="match status" value="1"/>
</dbReference>